<evidence type="ECO:0000256" key="4">
    <source>
        <dbReference type="ARBA" id="ARBA00005259"/>
    </source>
</evidence>
<evidence type="ECO:0000256" key="8">
    <source>
        <dbReference type="ARBA" id="ARBA00023002"/>
    </source>
</evidence>
<keyword evidence="7 10" id="KW-0521">NADP</keyword>
<evidence type="ECO:0000256" key="11">
    <source>
        <dbReference type="PIRSR" id="PIRSR006769-1"/>
    </source>
</evidence>
<evidence type="ECO:0000256" key="13">
    <source>
        <dbReference type="PIRSR" id="PIRSR006769-3"/>
    </source>
</evidence>
<dbReference type="PANTHER" id="PTHR38011:SF7">
    <property type="entry name" value="2,5-DIAMINO-6-RIBOSYLAMINO-4(3H)-PYRIMIDINONE 5'-PHOSPHATE REDUCTASE"/>
    <property type="match status" value="1"/>
</dbReference>
<dbReference type="InterPro" id="IPR004794">
    <property type="entry name" value="Eubact_RibD"/>
</dbReference>
<dbReference type="SUPFAM" id="SSF53927">
    <property type="entry name" value="Cytidine deaminase-like"/>
    <property type="match status" value="1"/>
</dbReference>
<dbReference type="GO" id="GO:0046872">
    <property type="term" value="F:metal ion binding"/>
    <property type="evidence" value="ECO:0007669"/>
    <property type="project" value="UniProtKB-KW"/>
</dbReference>
<dbReference type="Pfam" id="PF01872">
    <property type="entry name" value="RibD_C"/>
    <property type="match status" value="1"/>
</dbReference>
<feature type="binding site" evidence="13">
    <location>
        <position position="104"/>
    </location>
    <ligand>
        <name>Zn(2+)</name>
        <dbReference type="ChEBI" id="CHEBI:29105"/>
        <note>catalytic</note>
    </ligand>
</feature>
<comment type="pathway">
    <text evidence="2 10">Cofactor biosynthesis; riboflavin biosynthesis; 5-amino-6-(D-ribitylamino)uracil from GTP: step 2/4.</text>
</comment>
<keyword evidence="16" id="KW-1185">Reference proteome</keyword>
<keyword evidence="9" id="KW-0511">Multifunctional enzyme</keyword>
<dbReference type="GO" id="GO:0008835">
    <property type="term" value="F:diaminohydroxyphosphoribosylaminopyrimidine deaminase activity"/>
    <property type="evidence" value="ECO:0007669"/>
    <property type="project" value="UniProtKB-EC"/>
</dbReference>
<reference evidence="15 16" key="1">
    <citation type="submission" date="2013-07" db="EMBL/GenBank/DDBJ databases">
        <title>Completed genome of Sphingomonas sanxanigenens NX02.</title>
        <authorList>
            <person name="Ma T."/>
            <person name="Huang H."/>
            <person name="Wu M."/>
            <person name="Li X."/>
            <person name="Li G."/>
        </authorList>
    </citation>
    <scope>NUCLEOTIDE SEQUENCE [LARGE SCALE GENOMIC DNA]</scope>
    <source>
        <strain evidence="15 16">NX02</strain>
    </source>
</reference>
<dbReference type="Proteomes" id="UP000018851">
    <property type="component" value="Chromosome"/>
</dbReference>
<comment type="catalytic activity">
    <reaction evidence="10">
        <text>2,5-diamino-6-hydroxy-4-(5-phosphoribosylamino)-pyrimidine + H2O + H(+) = 5-amino-6-(5-phospho-D-ribosylamino)uracil + NH4(+)</text>
        <dbReference type="Rhea" id="RHEA:21868"/>
        <dbReference type="ChEBI" id="CHEBI:15377"/>
        <dbReference type="ChEBI" id="CHEBI:15378"/>
        <dbReference type="ChEBI" id="CHEBI:28938"/>
        <dbReference type="ChEBI" id="CHEBI:58453"/>
        <dbReference type="ChEBI" id="CHEBI:58614"/>
        <dbReference type="EC" id="3.5.4.26"/>
    </reaction>
</comment>
<dbReference type="GO" id="GO:0009231">
    <property type="term" value="P:riboflavin biosynthetic process"/>
    <property type="evidence" value="ECO:0007669"/>
    <property type="project" value="UniProtKB-UniPathway"/>
</dbReference>
<dbReference type="HOGENOM" id="CLU_036590_1_0_5"/>
<feature type="binding site" evidence="12">
    <location>
        <position position="220"/>
    </location>
    <ligand>
        <name>NADP(+)</name>
        <dbReference type="ChEBI" id="CHEBI:58349"/>
    </ligand>
</feature>
<comment type="cofactor">
    <cofactor evidence="10 13">
        <name>Zn(2+)</name>
        <dbReference type="ChEBI" id="CHEBI:29105"/>
    </cofactor>
    <text evidence="10 13">Binds 1 zinc ion.</text>
</comment>
<feature type="binding site" evidence="13">
    <location>
        <position position="94"/>
    </location>
    <ligand>
        <name>Zn(2+)</name>
        <dbReference type="ChEBI" id="CHEBI:29105"/>
        <note>catalytic</note>
    </ligand>
</feature>
<evidence type="ECO:0000256" key="9">
    <source>
        <dbReference type="ARBA" id="ARBA00023268"/>
    </source>
</evidence>
<feature type="binding site" evidence="12">
    <location>
        <position position="190"/>
    </location>
    <ligand>
        <name>NADP(+)</name>
        <dbReference type="ChEBI" id="CHEBI:58349"/>
    </ligand>
</feature>
<comment type="catalytic activity">
    <reaction evidence="10">
        <text>5-amino-6-(5-phospho-D-ribitylamino)uracil + NADP(+) = 5-amino-6-(5-phospho-D-ribosylamino)uracil + NADPH + H(+)</text>
        <dbReference type="Rhea" id="RHEA:17845"/>
        <dbReference type="ChEBI" id="CHEBI:15378"/>
        <dbReference type="ChEBI" id="CHEBI:57783"/>
        <dbReference type="ChEBI" id="CHEBI:58349"/>
        <dbReference type="ChEBI" id="CHEBI:58421"/>
        <dbReference type="ChEBI" id="CHEBI:58453"/>
        <dbReference type="EC" id="1.1.1.193"/>
    </reaction>
</comment>
<accession>W0AJ75</accession>
<evidence type="ECO:0000256" key="5">
    <source>
        <dbReference type="ARBA" id="ARBA00007417"/>
    </source>
</evidence>
<dbReference type="InterPro" id="IPR002734">
    <property type="entry name" value="RibDG_C"/>
</dbReference>
<dbReference type="STRING" id="1123269.NX02_27990"/>
<dbReference type="EC" id="3.5.4.26" evidence="10"/>
<evidence type="ECO:0000256" key="3">
    <source>
        <dbReference type="ARBA" id="ARBA00004910"/>
    </source>
</evidence>
<feature type="binding site" evidence="12">
    <location>
        <begin position="273"/>
        <end position="279"/>
    </location>
    <ligand>
        <name>NADP(+)</name>
        <dbReference type="ChEBI" id="CHEBI:58349"/>
    </ligand>
</feature>
<feature type="binding site" evidence="12">
    <location>
        <position position="227"/>
    </location>
    <ligand>
        <name>substrate</name>
    </ligand>
</feature>
<dbReference type="SUPFAM" id="SSF53597">
    <property type="entry name" value="Dihydrofolate reductase-like"/>
    <property type="match status" value="1"/>
</dbReference>
<dbReference type="eggNOG" id="COG0117">
    <property type="taxonomic scope" value="Bacteria"/>
</dbReference>
<feature type="binding site" evidence="12">
    <location>
        <position position="216"/>
    </location>
    <ligand>
        <name>NADP(+)</name>
        <dbReference type="ChEBI" id="CHEBI:58349"/>
    </ligand>
</feature>
<dbReference type="eggNOG" id="COG1985">
    <property type="taxonomic scope" value="Bacteria"/>
</dbReference>
<dbReference type="PIRSF" id="PIRSF006769">
    <property type="entry name" value="RibD"/>
    <property type="match status" value="1"/>
</dbReference>
<dbReference type="PROSITE" id="PS51747">
    <property type="entry name" value="CYT_DCMP_DEAMINASES_2"/>
    <property type="match status" value="1"/>
</dbReference>
<organism evidence="15 16">
    <name type="scientific">Sphingomonas sanxanigenens DSM 19645 = NX02</name>
    <dbReference type="NCBI Taxonomy" id="1123269"/>
    <lineage>
        <taxon>Bacteria</taxon>
        <taxon>Pseudomonadati</taxon>
        <taxon>Pseudomonadota</taxon>
        <taxon>Alphaproteobacteria</taxon>
        <taxon>Sphingomonadales</taxon>
        <taxon>Sphingomonadaceae</taxon>
        <taxon>Sphingomonas</taxon>
    </lineage>
</organism>
<dbReference type="InterPro" id="IPR024072">
    <property type="entry name" value="DHFR-like_dom_sf"/>
</dbReference>
<evidence type="ECO:0000256" key="12">
    <source>
        <dbReference type="PIRSR" id="PIRSR006769-2"/>
    </source>
</evidence>
<evidence type="ECO:0000313" key="16">
    <source>
        <dbReference type="Proteomes" id="UP000018851"/>
    </source>
</evidence>
<dbReference type="GO" id="GO:0008703">
    <property type="term" value="F:5-amino-6-(5-phosphoribosylamino)uracil reductase activity"/>
    <property type="evidence" value="ECO:0007669"/>
    <property type="project" value="UniProtKB-EC"/>
</dbReference>
<dbReference type="PANTHER" id="PTHR38011">
    <property type="entry name" value="DIHYDROFOLATE REDUCTASE FAMILY PROTEIN (AFU_ORTHOLOGUE AFUA_8G06820)"/>
    <property type="match status" value="1"/>
</dbReference>
<comment type="function">
    <text evidence="1 10">Converts 2,5-diamino-6-(ribosylamino)-4(3h)-pyrimidinone 5'-phosphate into 5-amino-6-(ribosylamino)-2,4(1h,3h)-pyrimidinedione 5'-phosphate.</text>
</comment>
<gene>
    <name evidence="15" type="ORF">NX02_27990</name>
</gene>
<feature type="binding site" evidence="12">
    <location>
        <position position="188"/>
    </location>
    <ligand>
        <name>substrate</name>
    </ligand>
</feature>
<dbReference type="UniPathway" id="UPA00275">
    <property type="reaction ID" value="UER00401"/>
</dbReference>
<feature type="active site" description="Proton donor" evidence="11">
    <location>
        <position position="71"/>
    </location>
</feature>
<evidence type="ECO:0000256" key="10">
    <source>
        <dbReference type="PIRNR" id="PIRNR006769"/>
    </source>
</evidence>
<evidence type="ECO:0000259" key="14">
    <source>
        <dbReference type="PROSITE" id="PS51747"/>
    </source>
</evidence>
<feature type="binding site" evidence="12">
    <location>
        <position position="204"/>
    </location>
    <ligand>
        <name>substrate</name>
    </ligand>
</feature>
<evidence type="ECO:0000256" key="2">
    <source>
        <dbReference type="ARBA" id="ARBA00004882"/>
    </source>
</evidence>
<dbReference type="Pfam" id="PF00383">
    <property type="entry name" value="dCMP_cyt_deam_1"/>
    <property type="match status" value="1"/>
</dbReference>
<dbReference type="InterPro" id="IPR050765">
    <property type="entry name" value="Riboflavin_Biosynth_HTPR"/>
</dbReference>
<comment type="pathway">
    <text evidence="3 10">Cofactor biosynthesis; riboflavin biosynthesis; 5-amino-6-(D-ribitylamino)uracil from GTP: step 3/4.</text>
</comment>
<keyword evidence="10" id="KW-0378">Hydrolase</keyword>
<dbReference type="EC" id="1.1.1.193" evidence="10"/>
<dbReference type="InterPro" id="IPR016193">
    <property type="entry name" value="Cytidine_deaminase-like"/>
</dbReference>
<evidence type="ECO:0000313" key="15">
    <source>
        <dbReference type="EMBL" id="AHE57181.1"/>
    </source>
</evidence>
<feature type="binding site" evidence="13">
    <location>
        <position position="69"/>
    </location>
    <ligand>
        <name>Zn(2+)</name>
        <dbReference type="ChEBI" id="CHEBI:29105"/>
        <note>catalytic</note>
    </ligand>
</feature>
<dbReference type="CDD" id="cd01284">
    <property type="entry name" value="Riboflavin_deaminase-reductase"/>
    <property type="match status" value="1"/>
</dbReference>
<protein>
    <recommendedName>
        <fullName evidence="10">Riboflavin biosynthesis protein RibD</fullName>
    </recommendedName>
    <domain>
        <recommendedName>
            <fullName evidence="10">Diaminohydroxyphosphoribosylaminopyrimidine deaminase</fullName>
            <shortName evidence="10">DRAP deaminase</shortName>
            <ecNumber evidence="10">3.5.4.26</ecNumber>
        </recommendedName>
        <alternativeName>
            <fullName evidence="10">Riboflavin-specific deaminase</fullName>
        </alternativeName>
    </domain>
    <domain>
        <recommendedName>
            <fullName evidence="10">5-amino-6-(5-phosphoribosylamino)uracil reductase</fullName>
            <ecNumber evidence="10">1.1.1.193</ecNumber>
        </recommendedName>
        <alternativeName>
            <fullName evidence="10">HTP reductase</fullName>
        </alternativeName>
    </domain>
</protein>
<keyword evidence="6 10" id="KW-0686">Riboflavin biosynthesis</keyword>
<evidence type="ECO:0000256" key="1">
    <source>
        <dbReference type="ARBA" id="ARBA00002151"/>
    </source>
</evidence>
<feature type="binding site" evidence="12">
    <location>
        <position position="174"/>
    </location>
    <ligand>
        <name>NADP(+)</name>
        <dbReference type="ChEBI" id="CHEBI:58349"/>
    </ligand>
</feature>
<sequence length="344" mass="35910">MTTELTGATPLTRGSADQAAIDDRYMAAAAALGRRGRGQTAPNPNVGCLIVKDGLVVGRGWCQPGGRPHAEAMALAEAGERARGATVYTTLEPCAHQSPRGPHCSGLLAAAGVARVVSGLRDPDPRTDGKGHDRLAAAGIRVGFGGAAAACRRSMEGYFTQRRHGRPHVTLKLATSLDGCIAMANGESRWITGAAARAHGHLQRALSEAILVGRGTLDADAPRLDVRLPGLEPRSPRRLVLTRGSAPEGWTAIAAPQDIAALSAVDHLLVEGGAGAAAAFLAADMVDRLLLYRAPILIGGGGRHALGDIGLARLADAHGRWRLADTWMLGSDRLEVYERALEQD</sequence>
<dbReference type="InterPro" id="IPR002125">
    <property type="entry name" value="CMP_dCMP_dom"/>
</dbReference>
<feature type="binding site" evidence="12">
    <location>
        <position position="224"/>
    </location>
    <ligand>
        <name>substrate</name>
    </ligand>
</feature>
<comment type="similarity">
    <text evidence="4 10">In the N-terminal section; belongs to the cytidine and deoxycytidylate deaminase family.</text>
</comment>
<dbReference type="Gene3D" id="3.40.140.10">
    <property type="entry name" value="Cytidine Deaminase, domain 2"/>
    <property type="match status" value="1"/>
</dbReference>
<name>W0AJ75_9SPHN</name>
<feature type="binding site" evidence="12">
    <location>
        <position position="271"/>
    </location>
    <ligand>
        <name>substrate</name>
    </ligand>
</feature>
<keyword evidence="10 13" id="KW-0479">Metal-binding</keyword>
<keyword evidence="8 10" id="KW-0560">Oxidoreductase</keyword>
<evidence type="ECO:0000256" key="6">
    <source>
        <dbReference type="ARBA" id="ARBA00022619"/>
    </source>
</evidence>
<keyword evidence="10 13" id="KW-0862">Zinc</keyword>
<dbReference type="EMBL" id="CP006644">
    <property type="protein sequence ID" value="AHE57181.1"/>
    <property type="molecule type" value="Genomic_DNA"/>
</dbReference>
<dbReference type="PATRIC" id="fig|1123269.5.peg.5492"/>
<dbReference type="KEGG" id="ssan:NX02_27990"/>
<evidence type="ECO:0000256" key="7">
    <source>
        <dbReference type="ARBA" id="ARBA00022857"/>
    </source>
</evidence>
<dbReference type="AlphaFoldDB" id="W0AJ75"/>
<dbReference type="NCBIfam" id="TIGR00326">
    <property type="entry name" value="eubact_ribD"/>
    <property type="match status" value="1"/>
</dbReference>
<proteinExistence type="inferred from homology"/>
<dbReference type="Gene3D" id="3.40.430.10">
    <property type="entry name" value="Dihydrofolate Reductase, subunit A"/>
    <property type="match status" value="2"/>
</dbReference>
<feature type="domain" description="CMP/dCMP-type deaminase" evidence="14">
    <location>
        <begin position="20"/>
        <end position="142"/>
    </location>
</feature>
<comment type="similarity">
    <text evidence="5 10">In the C-terminal section; belongs to the HTP reductase family.</text>
</comment>